<dbReference type="AlphaFoldDB" id="A0A486RY23"/>
<reference evidence="1" key="1">
    <citation type="submission" date="2019-03" db="EMBL/GenBank/DDBJ databases">
        <authorList>
            <consortium name="Pathogen Informatics"/>
        </authorList>
    </citation>
    <scope>NUCLEOTIDE SEQUENCE</scope>
    <source>
        <strain evidence="1">5012STDY7626355</strain>
    </source>
</reference>
<protein>
    <submittedName>
        <fullName evidence="1">Origin specific replication binding factor</fullName>
    </submittedName>
</protein>
<name>A0A486RY23_KLEPN</name>
<dbReference type="EMBL" id="CAAHDC010000002">
    <property type="protein sequence ID" value="VGM06103.1"/>
    <property type="molecule type" value="Genomic_DNA"/>
</dbReference>
<organism evidence="1">
    <name type="scientific">Klebsiella pneumoniae</name>
    <dbReference type="NCBI Taxonomy" id="573"/>
    <lineage>
        <taxon>Bacteria</taxon>
        <taxon>Pseudomonadati</taxon>
        <taxon>Pseudomonadota</taxon>
        <taxon>Gammaproteobacteria</taxon>
        <taxon>Enterobacterales</taxon>
        <taxon>Enterobacteriaceae</taxon>
        <taxon>Klebsiella/Raoultella group</taxon>
        <taxon>Klebsiella</taxon>
        <taxon>Klebsiella pneumoniae complex</taxon>
    </lineage>
</organism>
<dbReference type="Pfam" id="PF06992">
    <property type="entry name" value="Phage_lambda_P"/>
    <property type="match status" value="1"/>
</dbReference>
<dbReference type="InterPro" id="IPR009731">
    <property type="entry name" value="P-like"/>
</dbReference>
<dbReference type="RefSeq" id="WP_032416145.1">
    <property type="nucleotide sequence ID" value="NZ_CAAGTY010000011.1"/>
</dbReference>
<evidence type="ECO:0000313" key="1">
    <source>
        <dbReference type="EMBL" id="VGM06103.1"/>
    </source>
</evidence>
<proteinExistence type="predicted"/>
<accession>A0A486RY23</accession>
<gene>
    <name evidence="1" type="ORF">SAMEA4873556_00617</name>
</gene>
<sequence>MKSIAESMHNFDRENFQRVAVGLPEMQDEQAVKRQAAKTAEIFNELFRQLLAVFPVLANKSVEDLNEMRRQWLLAFKENGITTVEQINAGMRVARKQEKPFMPSPGQFVAWCRSEEAVTVGLPDASELVEMVYQYCRSRGQYPDAESYPWPEHKIEPLTLKHKACYWMVTGLYADMRANGLSDTELRRKAQDELLRMVRRLNAGEVIPEPVKQIPKLGGRPLSNEQGLNKIAEIRAKFGLGRGRNHG</sequence>
<dbReference type="GO" id="GO:0006270">
    <property type="term" value="P:DNA replication initiation"/>
    <property type="evidence" value="ECO:0007669"/>
    <property type="project" value="InterPro"/>
</dbReference>